<keyword evidence="3" id="KW-1185">Reference proteome</keyword>
<name>A0ABT2QUC7_9GAMM</name>
<comment type="caution">
    <text evidence="2">The sequence shown here is derived from an EMBL/GenBank/DDBJ whole genome shotgun (WGS) entry which is preliminary data.</text>
</comment>
<protein>
    <recommendedName>
        <fullName evidence="4">YbjN domain-containing protein</fullName>
    </recommendedName>
</protein>
<reference evidence="2" key="1">
    <citation type="submission" date="2012-09" db="EMBL/GenBank/DDBJ databases">
        <title>Genome Sequence of alkane-degrading Bacterium Alcanivorax balearicus MACL04.</title>
        <authorList>
            <person name="Lai Q."/>
            <person name="Shao Z."/>
        </authorList>
    </citation>
    <scope>NUCLEOTIDE SEQUENCE</scope>
    <source>
        <strain evidence="2">MACL04</strain>
    </source>
</reference>
<dbReference type="CDD" id="cd17511">
    <property type="entry name" value="YbjN_AmyR-like"/>
    <property type="match status" value="1"/>
</dbReference>
<dbReference type="Proteomes" id="UP001064106">
    <property type="component" value="Unassembled WGS sequence"/>
</dbReference>
<dbReference type="InterPro" id="IPR019660">
    <property type="entry name" value="Put_sensory_transdc_reg_YbjN"/>
</dbReference>
<gene>
    <name evidence="2" type="ORF">MA04_00402</name>
</gene>
<sequence>MSEENHIIDTLPLEELSALLQEAGYRTNETEHNGSKQLLSASQGIGFAVRPGNTLGEGLLDFTISCALRVQGELPEGLIPAWNRGKRFSRLSRHGDFLVLEMDVIVAGGVRRAHVRANLEIWDRLLQEFLLYLRNYRDENRNESRDESHDKDDAPEHEQAISTEAAESDE</sequence>
<accession>A0ABT2QUC7</accession>
<evidence type="ECO:0000256" key="1">
    <source>
        <dbReference type="SAM" id="MobiDB-lite"/>
    </source>
</evidence>
<dbReference type="EMBL" id="ARXS01000002">
    <property type="protein sequence ID" value="MCU5781102.1"/>
    <property type="molecule type" value="Genomic_DNA"/>
</dbReference>
<feature type="compositionally biased region" description="Basic and acidic residues" evidence="1">
    <location>
        <begin position="140"/>
        <end position="159"/>
    </location>
</feature>
<feature type="region of interest" description="Disordered" evidence="1">
    <location>
        <begin position="140"/>
        <end position="170"/>
    </location>
</feature>
<dbReference type="RefSeq" id="WP_262459288.1">
    <property type="nucleotide sequence ID" value="NZ_ARXS01000002.1"/>
</dbReference>
<evidence type="ECO:0008006" key="4">
    <source>
        <dbReference type="Google" id="ProtNLM"/>
    </source>
</evidence>
<dbReference type="Pfam" id="PF10722">
    <property type="entry name" value="YbjN"/>
    <property type="match status" value="1"/>
</dbReference>
<proteinExistence type="predicted"/>
<organism evidence="2 3">
    <name type="scientific">Alloalcanivorax balearicus MACL04</name>
    <dbReference type="NCBI Taxonomy" id="1177182"/>
    <lineage>
        <taxon>Bacteria</taxon>
        <taxon>Pseudomonadati</taxon>
        <taxon>Pseudomonadota</taxon>
        <taxon>Gammaproteobacteria</taxon>
        <taxon>Oceanospirillales</taxon>
        <taxon>Alcanivoracaceae</taxon>
        <taxon>Alloalcanivorax</taxon>
    </lineage>
</organism>
<evidence type="ECO:0000313" key="2">
    <source>
        <dbReference type="EMBL" id="MCU5781102.1"/>
    </source>
</evidence>
<evidence type="ECO:0000313" key="3">
    <source>
        <dbReference type="Proteomes" id="UP001064106"/>
    </source>
</evidence>